<evidence type="ECO:0000256" key="2">
    <source>
        <dbReference type="ARBA" id="ARBA00022692"/>
    </source>
</evidence>
<evidence type="ECO:0000256" key="4">
    <source>
        <dbReference type="ARBA" id="ARBA00023136"/>
    </source>
</evidence>
<name>A0A1J7JSC9_9PEZI</name>
<gene>
    <name evidence="8" type="ORF">CONLIGDRAFT_695133</name>
</gene>
<keyword evidence="3 6" id="KW-1133">Transmembrane helix</keyword>
<dbReference type="Proteomes" id="UP000182658">
    <property type="component" value="Unassembled WGS sequence"/>
</dbReference>
<feature type="transmembrane region" description="Helical" evidence="6">
    <location>
        <begin position="83"/>
        <end position="101"/>
    </location>
</feature>
<protein>
    <recommendedName>
        <fullName evidence="7">Rhodopsin domain-containing protein</fullName>
    </recommendedName>
</protein>
<feature type="transmembrane region" description="Helical" evidence="6">
    <location>
        <begin position="244"/>
        <end position="268"/>
    </location>
</feature>
<keyword evidence="2 6" id="KW-0812">Transmembrane</keyword>
<reference evidence="8 9" key="1">
    <citation type="submission" date="2016-10" db="EMBL/GenBank/DDBJ databases">
        <title>Draft genome sequence of Coniochaeta ligniaria NRRL30616, a lignocellulolytic fungus for bioabatement of inhibitors in plant biomass hydrolysates.</title>
        <authorList>
            <consortium name="DOE Joint Genome Institute"/>
            <person name="Jimenez D.J."/>
            <person name="Hector R.E."/>
            <person name="Riley R."/>
            <person name="Sun H."/>
            <person name="Grigoriev I.V."/>
            <person name="Van Elsas J.D."/>
            <person name="Nichols N.N."/>
        </authorList>
    </citation>
    <scope>NUCLEOTIDE SEQUENCE [LARGE SCALE GENOMIC DNA]</scope>
    <source>
        <strain evidence="8 9">NRRL 30616</strain>
    </source>
</reference>
<evidence type="ECO:0000256" key="3">
    <source>
        <dbReference type="ARBA" id="ARBA00022989"/>
    </source>
</evidence>
<feature type="transmembrane region" description="Helical" evidence="6">
    <location>
        <begin position="121"/>
        <end position="142"/>
    </location>
</feature>
<proteinExistence type="inferred from homology"/>
<organism evidence="8 9">
    <name type="scientific">Coniochaeta ligniaria NRRL 30616</name>
    <dbReference type="NCBI Taxonomy" id="1408157"/>
    <lineage>
        <taxon>Eukaryota</taxon>
        <taxon>Fungi</taxon>
        <taxon>Dikarya</taxon>
        <taxon>Ascomycota</taxon>
        <taxon>Pezizomycotina</taxon>
        <taxon>Sordariomycetes</taxon>
        <taxon>Sordariomycetidae</taxon>
        <taxon>Coniochaetales</taxon>
        <taxon>Coniochaetaceae</taxon>
        <taxon>Coniochaeta</taxon>
    </lineage>
</organism>
<dbReference type="AlphaFoldDB" id="A0A1J7JSC9"/>
<feature type="domain" description="Rhodopsin" evidence="7">
    <location>
        <begin position="28"/>
        <end position="269"/>
    </location>
</feature>
<comment type="similarity">
    <text evidence="5">Belongs to the SAT4 family.</text>
</comment>
<evidence type="ECO:0000256" key="1">
    <source>
        <dbReference type="ARBA" id="ARBA00004141"/>
    </source>
</evidence>
<dbReference type="PANTHER" id="PTHR33048:SF42">
    <property type="entry name" value="INTEGRAL MEMBRANE PROTEIN"/>
    <property type="match status" value="1"/>
</dbReference>
<feature type="transmembrane region" description="Helical" evidence="6">
    <location>
        <begin position="12"/>
        <end position="32"/>
    </location>
</feature>
<evidence type="ECO:0000256" key="6">
    <source>
        <dbReference type="SAM" id="Phobius"/>
    </source>
</evidence>
<dbReference type="Pfam" id="PF20684">
    <property type="entry name" value="Fung_rhodopsin"/>
    <property type="match status" value="1"/>
</dbReference>
<evidence type="ECO:0000259" key="7">
    <source>
        <dbReference type="Pfam" id="PF20684"/>
    </source>
</evidence>
<dbReference type="PANTHER" id="PTHR33048">
    <property type="entry name" value="PTH11-LIKE INTEGRAL MEMBRANE PROTEIN (AFU_ORTHOLOGUE AFUA_5G11245)"/>
    <property type="match status" value="1"/>
</dbReference>
<evidence type="ECO:0000256" key="5">
    <source>
        <dbReference type="ARBA" id="ARBA00038359"/>
    </source>
</evidence>
<feature type="transmembrane region" description="Helical" evidence="6">
    <location>
        <begin position="168"/>
        <end position="190"/>
    </location>
</feature>
<dbReference type="EMBL" id="KV875094">
    <property type="protein sequence ID" value="OIW32896.1"/>
    <property type="molecule type" value="Genomic_DNA"/>
</dbReference>
<dbReference type="InterPro" id="IPR049326">
    <property type="entry name" value="Rhodopsin_dom_fungi"/>
</dbReference>
<dbReference type="InParanoid" id="A0A1J7JSC9"/>
<evidence type="ECO:0000313" key="8">
    <source>
        <dbReference type="EMBL" id="OIW32896.1"/>
    </source>
</evidence>
<sequence>MDFDADQGPKILISTWTLVGLSFTFLVARLYCKARARRGLWWDDHVLIISWMCLLASIITVTWSVPRGLGRHVYAAPVENISTLALIGNVTGSLSILAAVWSKTSFALTLLRILQGRMRALVWFIIISSNVAMSLNALFVWIRCTPVSKTWNVFEEGSCWEPHVYPNFGMFAAGYSAAMDFVLALLPWKIIWNLQMKGKEKFGVAVAMSMGIFAGATAVVKTTEIPSLASGDFTCRSLALCRALIIWGAAESAVTIMAASIPILRTLFHDLRASSRKYYASHIVDDSGSSRFARSRNGEVTMSAALGDFQGRPRYLNDGRPGGELKLATVIVRQPDLVYGASGHPKRGRKGFEYA</sequence>
<dbReference type="OrthoDB" id="5417887at2759"/>
<keyword evidence="9" id="KW-1185">Reference proteome</keyword>
<comment type="subcellular location">
    <subcellularLocation>
        <location evidence="1">Membrane</location>
        <topology evidence="1">Multi-pass membrane protein</topology>
    </subcellularLocation>
</comment>
<keyword evidence="4 6" id="KW-0472">Membrane</keyword>
<feature type="transmembrane region" description="Helical" evidence="6">
    <location>
        <begin position="202"/>
        <end position="220"/>
    </location>
</feature>
<evidence type="ECO:0000313" key="9">
    <source>
        <dbReference type="Proteomes" id="UP000182658"/>
    </source>
</evidence>
<dbReference type="GO" id="GO:0016020">
    <property type="term" value="C:membrane"/>
    <property type="evidence" value="ECO:0007669"/>
    <property type="project" value="UniProtKB-SubCell"/>
</dbReference>
<feature type="transmembrane region" description="Helical" evidence="6">
    <location>
        <begin position="44"/>
        <end position="63"/>
    </location>
</feature>
<accession>A0A1J7JSC9</accession>
<dbReference type="STRING" id="1408157.A0A1J7JSC9"/>
<dbReference type="InterPro" id="IPR052337">
    <property type="entry name" value="SAT4-like"/>
</dbReference>